<evidence type="ECO:0000313" key="12">
    <source>
        <dbReference type="Proteomes" id="UP000192671"/>
    </source>
</evidence>
<dbReference type="SUPFAM" id="SSF53335">
    <property type="entry name" value="S-adenosyl-L-methionine-dependent methyltransferases"/>
    <property type="match status" value="1"/>
</dbReference>
<feature type="binding site" evidence="7 8">
    <location>
        <position position="13"/>
    </location>
    <ligand>
        <name>S-adenosyl-L-methionine</name>
        <dbReference type="ChEBI" id="CHEBI:59789"/>
    </ligand>
</feature>
<evidence type="ECO:0000256" key="6">
    <source>
        <dbReference type="ARBA" id="ARBA00022884"/>
    </source>
</evidence>
<keyword evidence="5 7" id="KW-0949">S-adenosyl-L-methionine</keyword>
<keyword evidence="6 7" id="KW-0694">RNA-binding</keyword>
<feature type="binding site" evidence="7 8">
    <location>
        <position position="106"/>
    </location>
    <ligand>
        <name>S-adenosyl-L-methionine</name>
        <dbReference type="ChEBI" id="CHEBI:59789"/>
    </ligand>
</feature>
<organism evidence="11 12">
    <name type="scientific">Campylobacter concisus</name>
    <dbReference type="NCBI Taxonomy" id="199"/>
    <lineage>
        <taxon>Bacteria</taxon>
        <taxon>Pseudomonadati</taxon>
        <taxon>Campylobacterota</taxon>
        <taxon>Epsilonproteobacteria</taxon>
        <taxon>Campylobacterales</taxon>
        <taxon>Campylobacteraceae</taxon>
        <taxon>Campylobacter</taxon>
    </lineage>
</organism>
<dbReference type="GO" id="GO:0052908">
    <property type="term" value="F:16S rRNA (adenine(1518)-N(6)/adenine(1519)-N(6))-dimethyltransferase activity"/>
    <property type="evidence" value="ECO:0007669"/>
    <property type="project" value="UniProtKB-EC"/>
</dbReference>
<evidence type="ECO:0000256" key="8">
    <source>
        <dbReference type="PROSITE-ProRule" id="PRU01026"/>
    </source>
</evidence>
<evidence type="ECO:0000313" key="11">
    <source>
        <dbReference type="EMBL" id="ORI10880.1"/>
    </source>
</evidence>
<dbReference type="EMBL" id="LVWL01000001">
    <property type="protein sequence ID" value="ORI10880.1"/>
    <property type="molecule type" value="Genomic_DNA"/>
</dbReference>
<feature type="compositionally biased region" description="Basic and acidic residues" evidence="9">
    <location>
        <begin position="269"/>
        <end position="278"/>
    </location>
</feature>
<feature type="binding site" evidence="7 8">
    <location>
        <position position="11"/>
    </location>
    <ligand>
        <name>S-adenosyl-L-methionine</name>
        <dbReference type="ChEBI" id="CHEBI:59789"/>
    </ligand>
</feature>
<evidence type="ECO:0000256" key="3">
    <source>
        <dbReference type="ARBA" id="ARBA00022603"/>
    </source>
</evidence>
<keyword evidence="2 7" id="KW-0698">rRNA processing</keyword>
<keyword evidence="3 7" id="KW-0489">Methyltransferase</keyword>
<evidence type="ECO:0000256" key="4">
    <source>
        <dbReference type="ARBA" id="ARBA00022679"/>
    </source>
</evidence>
<comment type="subcellular location">
    <subcellularLocation>
        <location evidence="7">Cytoplasm</location>
    </subcellularLocation>
</comment>
<comment type="caution">
    <text evidence="11">The sequence shown here is derived from an EMBL/GenBank/DDBJ whole genome shotgun (WGS) entry which is preliminary data.</text>
</comment>
<dbReference type="InterPro" id="IPR029063">
    <property type="entry name" value="SAM-dependent_MTases_sf"/>
</dbReference>
<evidence type="ECO:0000256" key="9">
    <source>
        <dbReference type="SAM" id="MobiDB-lite"/>
    </source>
</evidence>
<dbReference type="NCBIfam" id="TIGR00755">
    <property type="entry name" value="ksgA"/>
    <property type="match status" value="1"/>
</dbReference>
<dbReference type="InterPro" id="IPR020598">
    <property type="entry name" value="rRNA_Ade_methylase_Trfase_N"/>
</dbReference>
<dbReference type="Pfam" id="PF00398">
    <property type="entry name" value="RrnaAD"/>
    <property type="match status" value="1"/>
</dbReference>
<dbReference type="PANTHER" id="PTHR11727">
    <property type="entry name" value="DIMETHYLADENOSINE TRANSFERASE"/>
    <property type="match status" value="1"/>
</dbReference>
<protein>
    <recommendedName>
        <fullName evidence="7">Ribosomal RNA small subunit methyltransferase A</fullName>
        <ecNumber evidence="7">2.1.1.182</ecNumber>
    </recommendedName>
    <alternativeName>
        <fullName evidence="7">16S rRNA (adenine(1518)-N(6)/adenine(1519)-N(6))-dimethyltransferase</fullName>
    </alternativeName>
    <alternativeName>
        <fullName evidence="7">16S rRNA dimethyladenosine transferase</fullName>
    </alternativeName>
    <alternativeName>
        <fullName evidence="7">16S rRNA dimethylase</fullName>
    </alternativeName>
    <alternativeName>
        <fullName evidence="7">S-adenosylmethionine-6-N', N'-adenosyl(rRNA) dimethyltransferase</fullName>
    </alternativeName>
</protein>
<proteinExistence type="inferred from homology"/>
<keyword evidence="1 7" id="KW-0963">Cytoplasm</keyword>
<evidence type="ECO:0000259" key="10">
    <source>
        <dbReference type="SMART" id="SM00650"/>
    </source>
</evidence>
<feature type="region of interest" description="Disordered" evidence="9">
    <location>
        <begin position="269"/>
        <end position="291"/>
    </location>
</feature>
<dbReference type="GO" id="GO:0003723">
    <property type="term" value="F:RNA binding"/>
    <property type="evidence" value="ECO:0007669"/>
    <property type="project" value="UniProtKB-UniRule"/>
</dbReference>
<feature type="domain" description="Ribosomal RNA adenine methylase transferase N-terminal" evidence="10">
    <location>
        <begin position="18"/>
        <end position="190"/>
    </location>
</feature>
<reference evidence="11 12" key="1">
    <citation type="journal article" date="2017" name="Gene Rep">
        <title>The ribosomal RNA operon (rrn) of Campylobacter concisus supports molecular typing to genomospecies level.</title>
        <authorList>
            <person name="Huq M."/>
            <person name="Van T.T.H."/>
            <person name="Gurtler V."/>
            <person name="Elshagmani E."/>
            <person name="Allemailem K.S."/>
            <person name="Smooker P.M."/>
            <person name="Istivan T.S."/>
        </authorList>
    </citation>
    <scope>NUCLEOTIDE SEQUENCE [LARGE SCALE GENOMIC DNA]</scope>
    <source>
        <strain evidence="11 12">RCH 26</strain>
    </source>
</reference>
<comment type="similarity">
    <text evidence="7">Belongs to the class I-like SAM-binding methyltransferase superfamily. rRNA adenine N(6)-methyltransferase family. RsmA subfamily.</text>
</comment>
<comment type="catalytic activity">
    <reaction evidence="7">
        <text>adenosine(1518)/adenosine(1519) in 16S rRNA + 4 S-adenosyl-L-methionine = N(6)-dimethyladenosine(1518)/N(6)-dimethyladenosine(1519) in 16S rRNA + 4 S-adenosyl-L-homocysteine + 4 H(+)</text>
        <dbReference type="Rhea" id="RHEA:19609"/>
        <dbReference type="Rhea" id="RHEA-COMP:10232"/>
        <dbReference type="Rhea" id="RHEA-COMP:10233"/>
        <dbReference type="ChEBI" id="CHEBI:15378"/>
        <dbReference type="ChEBI" id="CHEBI:57856"/>
        <dbReference type="ChEBI" id="CHEBI:59789"/>
        <dbReference type="ChEBI" id="CHEBI:74411"/>
        <dbReference type="ChEBI" id="CHEBI:74493"/>
        <dbReference type="EC" id="2.1.1.182"/>
    </reaction>
</comment>
<dbReference type="PROSITE" id="PS51689">
    <property type="entry name" value="SAM_RNA_A_N6_MT"/>
    <property type="match status" value="1"/>
</dbReference>
<dbReference type="GO" id="GO:0005829">
    <property type="term" value="C:cytosol"/>
    <property type="evidence" value="ECO:0007669"/>
    <property type="project" value="TreeGrafter"/>
</dbReference>
<dbReference type="Proteomes" id="UP000192671">
    <property type="component" value="Unassembled WGS sequence"/>
</dbReference>
<evidence type="ECO:0000256" key="2">
    <source>
        <dbReference type="ARBA" id="ARBA00022552"/>
    </source>
</evidence>
<dbReference type="HAMAP" id="MF_00607">
    <property type="entry name" value="16SrRNA_methyltr_A"/>
    <property type="match status" value="1"/>
</dbReference>
<evidence type="ECO:0000256" key="7">
    <source>
        <dbReference type="HAMAP-Rule" id="MF_00607"/>
    </source>
</evidence>
<dbReference type="AlphaFoldDB" id="A0A1X0U5L9"/>
<feature type="binding site" evidence="7 8">
    <location>
        <position position="85"/>
    </location>
    <ligand>
        <name>S-adenosyl-L-methionine</name>
        <dbReference type="ChEBI" id="CHEBI:59789"/>
    </ligand>
</feature>
<sequence>MIKAKKHFGQNFLQDKATLDKIIQAIPKDVANVVEIGPGLGDLTFRLLQIYKTTCFEIDCELFQILKAKFANEIQNGQLKLFCKDALEQWQEEGGLSSENYFLVANLPYYVATKMILNAIDDEKCLGLIVMIQKEVALKFSAKSKDKEFSSLSILASLQGRCQLLFDVDAKLFNPPPKVISSVIKLQKTKKIFGKDGIFKDVKQYEAFKAFLRAAFVSPRKTLLKNLSTNFEKKALEEIFEDLGLAQNLRPHELDVDSYLKVFERLKEDNERQKRRESCNQPKQKQQKTKI</sequence>
<feature type="binding site" evidence="7 8">
    <location>
        <position position="37"/>
    </location>
    <ligand>
        <name>S-adenosyl-L-methionine</name>
        <dbReference type="ChEBI" id="CHEBI:59789"/>
    </ligand>
</feature>
<accession>A0A1X0U5L9</accession>
<evidence type="ECO:0000256" key="1">
    <source>
        <dbReference type="ARBA" id="ARBA00022490"/>
    </source>
</evidence>
<dbReference type="Gene3D" id="1.10.8.100">
    <property type="entry name" value="Ribosomal RNA adenine dimethylase-like, domain 2"/>
    <property type="match status" value="1"/>
</dbReference>
<dbReference type="Gene3D" id="3.40.50.150">
    <property type="entry name" value="Vaccinia Virus protein VP39"/>
    <property type="match status" value="1"/>
</dbReference>
<dbReference type="InterPro" id="IPR011530">
    <property type="entry name" value="rRNA_adenine_dimethylase"/>
</dbReference>
<dbReference type="InterPro" id="IPR001737">
    <property type="entry name" value="KsgA/Erm"/>
</dbReference>
<gene>
    <name evidence="7" type="primary">rsmA</name>
    <name evidence="7" type="synonym">ksgA</name>
    <name evidence="11" type="ORF">A3835_00625</name>
</gene>
<keyword evidence="4 7" id="KW-0808">Transferase</keyword>
<dbReference type="SMART" id="SM00650">
    <property type="entry name" value="rADc"/>
    <property type="match status" value="1"/>
</dbReference>
<dbReference type="InterPro" id="IPR023165">
    <property type="entry name" value="rRNA_Ade_diMease-like_C"/>
</dbReference>
<evidence type="ECO:0000256" key="5">
    <source>
        <dbReference type="ARBA" id="ARBA00022691"/>
    </source>
</evidence>
<dbReference type="PANTHER" id="PTHR11727:SF7">
    <property type="entry name" value="DIMETHYLADENOSINE TRANSFERASE-RELATED"/>
    <property type="match status" value="1"/>
</dbReference>
<dbReference type="EC" id="2.1.1.182" evidence="7"/>
<comment type="function">
    <text evidence="7">Specifically dimethylates two adjacent adenosines (A1518 and A1519) in the loop of a conserved hairpin near the 3'-end of 16S rRNA in the 30S particle. May play a critical role in biogenesis of 30S subunits.</text>
</comment>
<name>A0A1X0U5L9_9BACT</name>
<feature type="binding site" evidence="7 8">
    <location>
        <position position="57"/>
    </location>
    <ligand>
        <name>S-adenosyl-L-methionine</name>
        <dbReference type="ChEBI" id="CHEBI:59789"/>
    </ligand>
</feature>